<keyword evidence="2" id="KW-1133">Transmembrane helix</keyword>
<dbReference type="Proteomes" id="UP000011618">
    <property type="component" value="Unassembled WGS sequence"/>
</dbReference>
<keyword evidence="2" id="KW-0812">Transmembrane</keyword>
<keyword evidence="2" id="KW-0472">Membrane</keyword>
<feature type="compositionally biased region" description="Basic and acidic residues" evidence="1">
    <location>
        <begin position="1"/>
        <end position="10"/>
    </location>
</feature>
<reference evidence="3 4" key="1">
    <citation type="journal article" date="2014" name="PLoS Genet.">
        <title>Phylogenetically driven sequencing of extremely halophilic archaea reveals strategies for static and dynamic osmo-response.</title>
        <authorList>
            <person name="Becker E.A."/>
            <person name="Seitzer P.M."/>
            <person name="Tritt A."/>
            <person name="Larsen D."/>
            <person name="Krusor M."/>
            <person name="Yao A.I."/>
            <person name="Wu D."/>
            <person name="Madern D."/>
            <person name="Eisen J.A."/>
            <person name="Darling A.E."/>
            <person name="Facciotti M.T."/>
        </authorList>
    </citation>
    <scope>NUCLEOTIDE SEQUENCE [LARGE SCALE GENOMIC DNA]</scope>
    <source>
        <strain evidence="3 4">DSM 3751</strain>
    </source>
</reference>
<dbReference type="AlphaFoldDB" id="L9YH71"/>
<organism evidence="3 4">
    <name type="scientific">Natrinema pallidum DSM 3751</name>
    <dbReference type="NCBI Taxonomy" id="1227495"/>
    <lineage>
        <taxon>Archaea</taxon>
        <taxon>Methanobacteriati</taxon>
        <taxon>Methanobacteriota</taxon>
        <taxon>Stenosarchaea group</taxon>
        <taxon>Halobacteria</taxon>
        <taxon>Halobacteriales</taxon>
        <taxon>Natrialbaceae</taxon>
        <taxon>Natrinema</taxon>
    </lineage>
</organism>
<accession>L9YH71</accession>
<dbReference type="RefSeq" id="WP_006187355.1">
    <property type="nucleotide sequence ID" value="NZ_AOII01000110.1"/>
</dbReference>
<name>L9YH71_9EURY</name>
<evidence type="ECO:0000256" key="1">
    <source>
        <dbReference type="SAM" id="MobiDB-lite"/>
    </source>
</evidence>
<evidence type="ECO:0000256" key="2">
    <source>
        <dbReference type="SAM" id="Phobius"/>
    </source>
</evidence>
<dbReference type="EMBL" id="AOII01000110">
    <property type="protein sequence ID" value="ELY72313.1"/>
    <property type="molecule type" value="Genomic_DNA"/>
</dbReference>
<gene>
    <name evidence="3" type="ORF">C487_19058</name>
</gene>
<feature type="region of interest" description="Disordered" evidence="1">
    <location>
        <begin position="1"/>
        <end position="23"/>
    </location>
</feature>
<evidence type="ECO:0000313" key="4">
    <source>
        <dbReference type="Proteomes" id="UP000011618"/>
    </source>
</evidence>
<sequence>MSKETQRLASEEAMPGEDSSTATIRCESPYCDREVYEAATVDVVVGATIGEWSDPQPHVGVTGTDSTSPVVEQWCLTCAEQEFGIETSAHEKRVEQVSQYVTLRTVSAFLTGIVIALLVSSVLLV</sequence>
<evidence type="ECO:0000313" key="3">
    <source>
        <dbReference type="EMBL" id="ELY72313.1"/>
    </source>
</evidence>
<feature type="transmembrane region" description="Helical" evidence="2">
    <location>
        <begin position="101"/>
        <end position="124"/>
    </location>
</feature>
<protein>
    <submittedName>
        <fullName evidence="3">Uncharacterized protein</fullName>
    </submittedName>
</protein>
<comment type="caution">
    <text evidence="3">The sequence shown here is derived from an EMBL/GenBank/DDBJ whole genome shotgun (WGS) entry which is preliminary data.</text>
</comment>
<proteinExistence type="predicted"/>